<dbReference type="InterPro" id="IPR000415">
    <property type="entry name" value="Nitroreductase-like"/>
</dbReference>
<dbReference type="PANTHER" id="PTHR43543:SF1">
    <property type="entry name" value="MALONIC SEMIALDEHYDE REDUCTASE RUTE-RELATED"/>
    <property type="match status" value="1"/>
</dbReference>
<dbReference type="InterPro" id="IPR023936">
    <property type="entry name" value="RutE-like"/>
</dbReference>
<organism evidence="6">
    <name type="scientific">hydrothermal vent metagenome</name>
    <dbReference type="NCBI Taxonomy" id="652676"/>
    <lineage>
        <taxon>unclassified sequences</taxon>
        <taxon>metagenomes</taxon>
        <taxon>ecological metagenomes</taxon>
    </lineage>
</organism>
<evidence type="ECO:0000256" key="3">
    <source>
        <dbReference type="ARBA" id="ARBA00022857"/>
    </source>
</evidence>
<evidence type="ECO:0000256" key="4">
    <source>
        <dbReference type="ARBA" id="ARBA00023002"/>
    </source>
</evidence>
<keyword evidence="4" id="KW-0560">Oxidoreductase</keyword>
<evidence type="ECO:0000259" key="5">
    <source>
        <dbReference type="Pfam" id="PF00881"/>
    </source>
</evidence>
<dbReference type="PANTHER" id="PTHR43543">
    <property type="entry name" value="MALONIC SEMIALDEHYDE REDUCTASE RUTE-RELATED"/>
    <property type="match status" value="1"/>
</dbReference>
<dbReference type="CDD" id="cd02148">
    <property type="entry name" value="RutE-like"/>
    <property type="match status" value="1"/>
</dbReference>
<dbReference type="Pfam" id="PF00881">
    <property type="entry name" value="Nitroreductase"/>
    <property type="match status" value="1"/>
</dbReference>
<gene>
    <name evidence="6" type="ORF">MNBD_GAMMA15-706</name>
</gene>
<dbReference type="AlphaFoldDB" id="A0A3B0YYS2"/>
<evidence type="ECO:0000313" key="6">
    <source>
        <dbReference type="EMBL" id="VAW80527.1"/>
    </source>
</evidence>
<dbReference type="InterPro" id="IPR050461">
    <property type="entry name" value="Nitroreductase_HadB/RutE"/>
</dbReference>
<dbReference type="SUPFAM" id="SSF55469">
    <property type="entry name" value="FMN-dependent nitroreductase-like"/>
    <property type="match status" value="1"/>
</dbReference>
<keyword evidence="1" id="KW-0285">Flavoprotein</keyword>
<sequence>MSNDRLDHNTLEHLFLQARSHTGWQDKSISDAQLHELYDLAKWGPTSMNCLPMRLAFLKSPAAKTRLKPMLAEGNIDKAMAAPVTVIVASDTQFYEHMPTLFPYIDTARAMYADNATLSEQTAFRNSSLQGAYLILAARSLGLDVGPMSGFDNNQVDREFFPDGRYESNFLINIGYGDHAALHPRGPRFEFEEVCTLY</sequence>
<dbReference type="GO" id="GO:0016491">
    <property type="term" value="F:oxidoreductase activity"/>
    <property type="evidence" value="ECO:0007669"/>
    <property type="project" value="UniProtKB-KW"/>
</dbReference>
<proteinExistence type="inferred from homology"/>
<keyword evidence="2" id="KW-0288">FMN</keyword>
<evidence type="ECO:0000256" key="2">
    <source>
        <dbReference type="ARBA" id="ARBA00022643"/>
    </source>
</evidence>
<keyword evidence="3" id="KW-0521">NADP</keyword>
<accession>A0A3B0YYS2</accession>
<dbReference type="NCBIfam" id="NF003768">
    <property type="entry name" value="PRK05365.1"/>
    <property type="match status" value="1"/>
</dbReference>
<dbReference type="EMBL" id="UOFN01000128">
    <property type="protein sequence ID" value="VAW80527.1"/>
    <property type="molecule type" value="Genomic_DNA"/>
</dbReference>
<evidence type="ECO:0000256" key="1">
    <source>
        <dbReference type="ARBA" id="ARBA00022630"/>
    </source>
</evidence>
<feature type="domain" description="Nitroreductase" evidence="5">
    <location>
        <begin position="19"/>
        <end position="176"/>
    </location>
</feature>
<dbReference type="HAMAP" id="MF_01204">
    <property type="entry name" value="Oxidoreductase_RutE_HadB"/>
    <property type="match status" value="1"/>
</dbReference>
<protein>
    <submittedName>
        <fullName evidence="6">Probable NADH dehydrogenase/NAD(P)H nitroreductase</fullName>
    </submittedName>
</protein>
<dbReference type="Gene3D" id="3.40.109.10">
    <property type="entry name" value="NADH Oxidase"/>
    <property type="match status" value="1"/>
</dbReference>
<reference evidence="6" key="1">
    <citation type="submission" date="2018-06" db="EMBL/GenBank/DDBJ databases">
        <authorList>
            <person name="Zhirakovskaya E."/>
        </authorList>
    </citation>
    <scope>NUCLEOTIDE SEQUENCE</scope>
</reference>
<name>A0A3B0YYS2_9ZZZZ</name>
<dbReference type="InterPro" id="IPR029479">
    <property type="entry name" value="Nitroreductase"/>
</dbReference>